<name>A0AAD5QF01_PARTN</name>
<dbReference type="PANTHER" id="PTHR12439:SF11">
    <property type="entry name" value="URIDYLATE-SPECIFIC ENDORIBONUCLEASE"/>
    <property type="match status" value="1"/>
</dbReference>
<dbReference type="InterPro" id="IPR039787">
    <property type="entry name" value="ENDOU"/>
</dbReference>
<dbReference type="GO" id="GO:0016787">
    <property type="term" value="F:hydrolase activity"/>
    <property type="evidence" value="ECO:0007669"/>
    <property type="project" value="UniProtKB-KW"/>
</dbReference>
<reference evidence="13" key="1">
    <citation type="submission" date="2021-06" db="EMBL/GenBank/DDBJ databases">
        <title>Parelaphostrongylus tenuis whole genome reference sequence.</title>
        <authorList>
            <person name="Garwood T.J."/>
            <person name="Larsen P.A."/>
            <person name="Fountain-Jones N.M."/>
            <person name="Garbe J.R."/>
            <person name="Macchietto M.G."/>
            <person name="Kania S.A."/>
            <person name="Gerhold R.W."/>
            <person name="Richards J.E."/>
            <person name="Wolf T.M."/>
        </authorList>
    </citation>
    <scope>NUCLEOTIDE SEQUENCE</scope>
    <source>
        <strain evidence="13">MNPRO001-30</strain>
        <tissue evidence="13">Meninges</tissue>
    </source>
</reference>
<evidence type="ECO:0000256" key="3">
    <source>
        <dbReference type="ARBA" id="ARBA00011245"/>
    </source>
</evidence>
<keyword evidence="6 11" id="KW-0255">Endonuclease</keyword>
<keyword evidence="14" id="KW-1185">Reference proteome</keyword>
<evidence type="ECO:0000256" key="6">
    <source>
        <dbReference type="ARBA" id="ARBA00022759"/>
    </source>
</evidence>
<proteinExistence type="inferred from homology"/>
<comment type="subunit">
    <text evidence="3 11">Monomer.</text>
</comment>
<protein>
    <recommendedName>
        <fullName evidence="12">EndoU domain-containing protein</fullName>
    </recommendedName>
</protein>
<evidence type="ECO:0000256" key="2">
    <source>
        <dbReference type="ARBA" id="ARBA00010168"/>
    </source>
</evidence>
<evidence type="ECO:0000256" key="5">
    <source>
        <dbReference type="ARBA" id="ARBA00022723"/>
    </source>
</evidence>
<keyword evidence="4 11" id="KW-0540">Nuclease</keyword>
<evidence type="ECO:0000256" key="4">
    <source>
        <dbReference type="ARBA" id="ARBA00022722"/>
    </source>
</evidence>
<evidence type="ECO:0000256" key="8">
    <source>
        <dbReference type="ARBA" id="ARBA00022884"/>
    </source>
</evidence>
<dbReference type="InterPro" id="IPR018998">
    <property type="entry name" value="EndoU_C"/>
</dbReference>
<evidence type="ECO:0000256" key="1">
    <source>
        <dbReference type="ARBA" id="ARBA00001936"/>
    </source>
</evidence>
<evidence type="ECO:0000313" key="14">
    <source>
        <dbReference type="Proteomes" id="UP001196413"/>
    </source>
</evidence>
<dbReference type="GO" id="GO:0004521">
    <property type="term" value="F:RNA endonuclease activity"/>
    <property type="evidence" value="ECO:0007669"/>
    <property type="project" value="UniProtKB-UniRule"/>
</dbReference>
<keyword evidence="10" id="KW-0456">Lyase</keyword>
<evidence type="ECO:0000313" key="13">
    <source>
        <dbReference type="EMBL" id="KAJ1347004.1"/>
    </source>
</evidence>
<dbReference type="InterPro" id="IPR037227">
    <property type="entry name" value="EndoU-like"/>
</dbReference>
<evidence type="ECO:0000256" key="10">
    <source>
        <dbReference type="ARBA" id="ARBA00023239"/>
    </source>
</evidence>
<accession>A0AAD5QF01</accession>
<keyword evidence="8 11" id="KW-0694">RNA-binding</keyword>
<dbReference type="PROSITE" id="PS51959">
    <property type="entry name" value="ENDOU"/>
    <property type="match status" value="1"/>
</dbReference>
<evidence type="ECO:0000256" key="11">
    <source>
        <dbReference type="RuleBase" id="RU367085"/>
    </source>
</evidence>
<dbReference type="GO" id="GO:0046872">
    <property type="term" value="F:metal ion binding"/>
    <property type="evidence" value="ECO:0007669"/>
    <property type="project" value="UniProtKB-UniRule"/>
</dbReference>
<feature type="domain" description="EndoU" evidence="12">
    <location>
        <begin position="25"/>
        <end position="131"/>
    </location>
</feature>
<dbReference type="GO" id="GO:0016829">
    <property type="term" value="F:lyase activity"/>
    <property type="evidence" value="ECO:0007669"/>
    <property type="project" value="UniProtKB-KW"/>
</dbReference>
<dbReference type="PANTHER" id="PTHR12439">
    <property type="entry name" value="PLACENTAL PROTEIN 11-RELATED"/>
    <property type="match status" value="1"/>
</dbReference>
<keyword evidence="7 11" id="KW-0378">Hydrolase</keyword>
<organism evidence="13 14">
    <name type="scientific">Parelaphostrongylus tenuis</name>
    <name type="common">Meningeal worm</name>
    <dbReference type="NCBI Taxonomy" id="148309"/>
    <lineage>
        <taxon>Eukaryota</taxon>
        <taxon>Metazoa</taxon>
        <taxon>Ecdysozoa</taxon>
        <taxon>Nematoda</taxon>
        <taxon>Chromadorea</taxon>
        <taxon>Rhabditida</taxon>
        <taxon>Rhabditina</taxon>
        <taxon>Rhabditomorpha</taxon>
        <taxon>Strongyloidea</taxon>
        <taxon>Metastrongylidae</taxon>
        <taxon>Parelaphostrongylus</taxon>
    </lineage>
</organism>
<dbReference type="AlphaFoldDB" id="A0AAD5QF01"/>
<comment type="caution">
    <text evidence="13">The sequence shown here is derived from an EMBL/GenBank/DDBJ whole genome shotgun (WGS) entry which is preliminary data.</text>
</comment>
<evidence type="ECO:0000259" key="12">
    <source>
        <dbReference type="PROSITE" id="PS51959"/>
    </source>
</evidence>
<comment type="cofactor">
    <cofactor evidence="1 11">
        <name>Mn(2+)</name>
        <dbReference type="ChEBI" id="CHEBI:29035"/>
    </cofactor>
</comment>
<dbReference type="EMBL" id="JAHQIW010000252">
    <property type="protein sequence ID" value="KAJ1347004.1"/>
    <property type="molecule type" value="Genomic_DNA"/>
</dbReference>
<evidence type="ECO:0000256" key="7">
    <source>
        <dbReference type="ARBA" id="ARBA00022801"/>
    </source>
</evidence>
<dbReference type="Proteomes" id="UP001196413">
    <property type="component" value="Unassembled WGS sequence"/>
</dbReference>
<comment type="similarity">
    <text evidence="2 11">Belongs to the ENDOU family.</text>
</comment>
<dbReference type="SUPFAM" id="SSF142877">
    <property type="entry name" value="EndoU-like"/>
    <property type="match status" value="1"/>
</dbReference>
<gene>
    <name evidence="13" type="ORF">KIN20_001937</name>
</gene>
<dbReference type="Pfam" id="PF09412">
    <property type="entry name" value="XendoU"/>
    <property type="match status" value="1"/>
</dbReference>
<evidence type="ECO:0000256" key="9">
    <source>
        <dbReference type="ARBA" id="ARBA00023211"/>
    </source>
</evidence>
<sequence length="131" mass="15146">MYSLVLITIALHQTFSQRLPPFNIRDDELIAMSRKLREADENKARPGEVFLNFQGHTNTRDLQDNAVRTLFDTVQPSLIRKPSYSQFIALSDNFSPEVGITEPRVSLEEEKREISNFLNTILHSKPWMILS</sequence>
<keyword evidence="5 11" id="KW-0479">Metal-binding</keyword>
<dbReference type="GO" id="GO:0003723">
    <property type="term" value="F:RNA binding"/>
    <property type="evidence" value="ECO:0007669"/>
    <property type="project" value="UniProtKB-UniRule"/>
</dbReference>
<keyword evidence="9 11" id="KW-0464">Manganese</keyword>